<accession>X1RXA0</accession>
<evidence type="ECO:0008006" key="2">
    <source>
        <dbReference type="Google" id="ProtNLM"/>
    </source>
</evidence>
<comment type="caution">
    <text evidence="1">The sequence shown here is derived from an EMBL/GenBank/DDBJ whole genome shotgun (WGS) entry which is preliminary data.</text>
</comment>
<proteinExistence type="predicted"/>
<reference evidence="1" key="1">
    <citation type="journal article" date="2014" name="Front. Microbiol.">
        <title>High frequency of phylogenetically diverse reductive dehalogenase-homologous genes in deep subseafloor sedimentary metagenomes.</title>
        <authorList>
            <person name="Kawai M."/>
            <person name="Futagami T."/>
            <person name="Toyoda A."/>
            <person name="Takaki Y."/>
            <person name="Nishi S."/>
            <person name="Hori S."/>
            <person name="Arai W."/>
            <person name="Tsubouchi T."/>
            <person name="Morono Y."/>
            <person name="Uchiyama I."/>
            <person name="Ito T."/>
            <person name="Fujiyama A."/>
            <person name="Inagaki F."/>
            <person name="Takami H."/>
        </authorList>
    </citation>
    <scope>NUCLEOTIDE SEQUENCE</scope>
    <source>
        <strain evidence="1">Expedition CK06-06</strain>
    </source>
</reference>
<evidence type="ECO:0000313" key="1">
    <source>
        <dbReference type="EMBL" id="GAI67820.1"/>
    </source>
</evidence>
<gene>
    <name evidence="1" type="ORF">S12H4_00164</name>
</gene>
<protein>
    <recommendedName>
        <fullName evidence="2">Polysaccharide chain length determinant N-terminal domain-containing protein</fullName>
    </recommendedName>
</protein>
<dbReference type="EMBL" id="BARW01000012">
    <property type="protein sequence ID" value="GAI67820.1"/>
    <property type="molecule type" value="Genomic_DNA"/>
</dbReference>
<organism evidence="1">
    <name type="scientific">marine sediment metagenome</name>
    <dbReference type="NCBI Taxonomy" id="412755"/>
    <lineage>
        <taxon>unclassified sequences</taxon>
        <taxon>metagenomes</taxon>
        <taxon>ecological metagenomes</taxon>
    </lineage>
</organism>
<dbReference type="PROSITE" id="PS51257">
    <property type="entry name" value="PROKAR_LIPOPROTEIN"/>
    <property type="match status" value="1"/>
</dbReference>
<name>X1RXA0_9ZZZZ</name>
<dbReference type="AlphaFoldDB" id="X1RXA0"/>
<sequence length="133" mass="14962">MEYKIMYEWIKKHLPLLTTISVTIGVLFFVYACEPKVQSLVYDTKRVNRQELQLELDQMIGLAQLRMVDLDRQEQLRAVILQNALILVQGQPFNPVGLITGIAALYGITTGASNVTKVVKTAKAKRKVNNATT</sequence>